<sequence>MGFENGKCIYLKVDVAELIRASDAGMARFRFRCDIETHSRKSFTPEMLTRRNTKANRRSCDCNNELRLEIPPTA</sequence>
<evidence type="ECO:0000313" key="1">
    <source>
        <dbReference type="EMBL" id="CAL1684203.1"/>
    </source>
</evidence>
<dbReference type="Proteomes" id="UP001497644">
    <property type="component" value="Chromosome 5"/>
</dbReference>
<gene>
    <name evidence="1" type="ORF">LPLAT_LOCUS9877</name>
</gene>
<protein>
    <submittedName>
        <fullName evidence="1">Uncharacterized protein</fullName>
    </submittedName>
</protein>
<name>A0AAV2NV84_9HYME</name>
<reference evidence="1" key="1">
    <citation type="submission" date="2024-04" db="EMBL/GenBank/DDBJ databases">
        <authorList>
            <consortium name="Molecular Ecology Group"/>
        </authorList>
    </citation>
    <scope>NUCLEOTIDE SEQUENCE</scope>
</reference>
<dbReference type="EMBL" id="OZ034828">
    <property type="protein sequence ID" value="CAL1684203.1"/>
    <property type="molecule type" value="Genomic_DNA"/>
</dbReference>
<keyword evidence="2" id="KW-1185">Reference proteome</keyword>
<proteinExistence type="predicted"/>
<evidence type="ECO:0000313" key="2">
    <source>
        <dbReference type="Proteomes" id="UP001497644"/>
    </source>
</evidence>
<organism evidence="1 2">
    <name type="scientific">Lasius platythorax</name>
    <dbReference type="NCBI Taxonomy" id="488582"/>
    <lineage>
        <taxon>Eukaryota</taxon>
        <taxon>Metazoa</taxon>
        <taxon>Ecdysozoa</taxon>
        <taxon>Arthropoda</taxon>
        <taxon>Hexapoda</taxon>
        <taxon>Insecta</taxon>
        <taxon>Pterygota</taxon>
        <taxon>Neoptera</taxon>
        <taxon>Endopterygota</taxon>
        <taxon>Hymenoptera</taxon>
        <taxon>Apocrita</taxon>
        <taxon>Aculeata</taxon>
        <taxon>Formicoidea</taxon>
        <taxon>Formicidae</taxon>
        <taxon>Formicinae</taxon>
        <taxon>Lasius</taxon>
        <taxon>Lasius</taxon>
    </lineage>
</organism>
<accession>A0AAV2NV84</accession>
<dbReference type="AlphaFoldDB" id="A0AAV2NV84"/>